<dbReference type="Gene3D" id="3.40.1190.10">
    <property type="entry name" value="Mur-like, catalytic domain"/>
    <property type="match status" value="1"/>
</dbReference>
<evidence type="ECO:0000256" key="1">
    <source>
        <dbReference type="ARBA" id="ARBA00022618"/>
    </source>
</evidence>
<sequence>MTLTLQSATRLLTDHHLLREIITPERWTLDATQIEGHDRPFADVTYDTRTVKPGSLLFCKGNFRADYLDGIDGKGLSAYVAETDFSQTTGATGLIVNDVRRAMSLLSAEFFGRPQDELTVVGITGTKGKTTTSYFTQAVLNAHCDGRCALFSSVDNCLDGHTYVESDLTTPESLDAFRMMRAAVDNGMRYLVMEVSSQAYKVERVYGLTFDVAAFLNISPDHISEIEHPTFEDYLYCKRQIIANARALVYGADMSHVDLIRQDAAAHGITATSFALHNAGRSSGTPADVVAWPSDAAHEAYHIAVDGTDLGDYHLAIDGDFNYLNAAAAIAIAQAAGVRLDETAALHAMEPVRIAGRMEQFRDPQSNTIAIVDYAHNYASVTALLDYVNERYGARDPRITLVTGSAGNKAYDRRREIVEAAQQRIHNFIFTAEDTDTEPFIDICMQMQGYVTAPGVTSTVISDRPTAVTNAIYDARAHSDRFNIILIIGKGDERWIKDHHRHVPFEGDDHIVERMFAPAAGGAQQRSDSAQPSDAQPSVTQDSATQASVGKAE</sequence>
<dbReference type="InterPro" id="IPR036615">
    <property type="entry name" value="Mur_ligase_C_dom_sf"/>
</dbReference>
<feature type="domain" description="Mur ligase central" evidence="5">
    <location>
        <begin position="123"/>
        <end position="333"/>
    </location>
</feature>
<dbReference type="InterPro" id="IPR035911">
    <property type="entry name" value="MurE/MurF_N"/>
</dbReference>
<proteinExistence type="predicted"/>
<evidence type="ECO:0000259" key="5">
    <source>
        <dbReference type="Pfam" id="PF08245"/>
    </source>
</evidence>
<feature type="domain" description="Mur ligase C-terminal" evidence="4">
    <location>
        <begin position="356"/>
        <end position="491"/>
    </location>
</feature>
<dbReference type="GO" id="GO:0005524">
    <property type="term" value="F:ATP binding"/>
    <property type="evidence" value="ECO:0007669"/>
    <property type="project" value="InterPro"/>
</dbReference>
<keyword evidence="7" id="KW-1185">Reference proteome</keyword>
<dbReference type="EC" id="6.3.2.13" evidence="6"/>
<dbReference type="Gene3D" id="3.40.1390.10">
    <property type="entry name" value="MurE/MurF, N-terminal domain"/>
    <property type="match status" value="1"/>
</dbReference>
<comment type="caution">
    <text evidence="6">The sequence shown here is derived from an EMBL/GenBank/DDBJ whole genome shotgun (WGS) entry which is preliminary data.</text>
</comment>
<evidence type="ECO:0000313" key="6">
    <source>
        <dbReference type="EMBL" id="KAB5606667.1"/>
    </source>
</evidence>
<organism evidence="6 7">
    <name type="scientific">Bifidobacterium jacchi</name>
    <dbReference type="NCBI Taxonomy" id="2490545"/>
    <lineage>
        <taxon>Bacteria</taxon>
        <taxon>Bacillati</taxon>
        <taxon>Actinomycetota</taxon>
        <taxon>Actinomycetes</taxon>
        <taxon>Bifidobacteriales</taxon>
        <taxon>Bifidobacteriaceae</taxon>
        <taxon>Bifidobacterium</taxon>
    </lineage>
</organism>
<dbReference type="SUPFAM" id="SSF63418">
    <property type="entry name" value="MurE/MurF N-terminal domain"/>
    <property type="match status" value="1"/>
</dbReference>
<dbReference type="GO" id="GO:0008765">
    <property type="term" value="F:UDP-N-acetylmuramoylalanyl-D-glutamate-2,6-diaminopimelate ligase activity"/>
    <property type="evidence" value="ECO:0007669"/>
    <property type="project" value="UniProtKB-EC"/>
</dbReference>
<dbReference type="NCBIfam" id="NF001129">
    <property type="entry name" value="PRK00139.2-3"/>
    <property type="match status" value="1"/>
</dbReference>
<dbReference type="AlphaFoldDB" id="A0A5N5RHC8"/>
<evidence type="ECO:0000256" key="3">
    <source>
        <dbReference type="SAM" id="MobiDB-lite"/>
    </source>
</evidence>
<reference evidence="6 7" key="1">
    <citation type="journal article" date="2019" name="Int. J. Syst. Evol. Microbiol.">
        <title>Bifidobacterium jacchi sp. nov., isolated from the faeces of a baby common marmoset (Callithrix jacchus).</title>
        <authorList>
            <person name="Modesto M."/>
            <person name="Watanabe K."/>
            <person name="Arita M."/>
            <person name="Satti M."/>
            <person name="Oki K."/>
            <person name="Sciavilla P."/>
            <person name="Patavino C."/>
            <person name="Camma C."/>
            <person name="Michelini S."/>
            <person name="Sgorbati B."/>
            <person name="Mattarelli P."/>
        </authorList>
    </citation>
    <scope>NUCLEOTIDE SEQUENCE [LARGE SCALE GENOMIC DNA]</scope>
    <source>
        <strain evidence="6 7">MRM 9.3</strain>
    </source>
</reference>
<dbReference type="EMBL" id="RQSP01000021">
    <property type="protein sequence ID" value="KAB5606667.1"/>
    <property type="molecule type" value="Genomic_DNA"/>
</dbReference>
<dbReference type="PANTHER" id="PTHR23135:SF4">
    <property type="entry name" value="UDP-N-ACETYLMURAMOYL-L-ALANYL-D-GLUTAMATE--2,6-DIAMINOPIMELATE LIGASE MURE HOMOLOG, CHLOROPLASTIC"/>
    <property type="match status" value="1"/>
</dbReference>
<dbReference type="Pfam" id="PF02875">
    <property type="entry name" value="Mur_ligase_C"/>
    <property type="match status" value="1"/>
</dbReference>
<gene>
    <name evidence="6" type="ORF">EHS19_06630</name>
</gene>
<accession>A0A5N5RHC8</accession>
<dbReference type="OrthoDB" id="9800958at2"/>
<evidence type="ECO:0000256" key="2">
    <source>
        <dbReference type="ARBA" id="ARBA00023306"/>
    </source>
</evidence>
<dbReference type="Proteomes" id="UP000326336">
    <property type="component" value="Unassembled WGS sequence"/>
</dbReference>
<dbReference type="Pfam" id="PF08245">
    <property type="entry name" value="Mur_ligase_M"/>
    <property type="match status" value="1"/>
</dbReference>
<dbReference type="InterPro" id="IPR004101">
    <property type="entry name" value="Mur_ligase_C"/>
</dbReference>
<keyword evidence="2" id="KW-0131">Cell cycle</keyword>
<keyword evidence="6" id="KW-0436">Ligase</keyword>
<name>A0A5N5RHC8_9BIFI</name>
<evidence type="ECO:0000259" key="4">
    <source>
        <dbReference type="Pfam" id="PF02875"/>
    </source>
</evidence>
<dbReference type="SUPFAM" id="SSF53623">
    <property type="entry name" value="MurD-like peptide ligases, catalytic domain"/>
    <property type="match status" value="1"/>
</dbReference>
<dbReference type="PANTHER" id="PTHR23135">
    <property type="entry name" value="MUR LIGASE FAMILY MEMBER"/>
    <property type="match status" value="1"/>
</dbReference>
<dbReference type="GO" id="GO:0051301">
    <property type="term" value="P:cell division"/>
    <property type="evidence" value="ECO:0007669"/>
    <property type="project" value="UniProtKB-KW"/>
</dbReference>
<dbReference type="InterPro" id="IPR013221">
    <property type="entry name" value="Mur_ligase_cen"/>
</dbReference>
<evidence type="ECO:0000313" key="7">
    <source>
        <dbReference type="Proteomes" id="UP000326336"/>
    </source>
</evidence>
<dbReference type="InterPro" id="IPR036565">
    <property type="entry name" value="Mur-like_cat_sf"/>
</dbReference>
<dbReference type="Gene3D" id="3.90.190.20">
    <property type="entry name" value="Mur ligase, C-terminal domain"/>
    <property type="match status" value="1"/>
</dbReference>
<protein>
    <submittedName>
        <fullName evidence="6">UDP-N-acetylmuramoyl-L-alanyl-D-glutamate--2, 6-diaminopimelate ligase</fullName>
        <ecNumber evidence="6">6.3.2.13</ecNumber>
    </submittedName>
</protein>
<dbReference type="SUPFAM" id="SSF53244">
    <property type="entry name" value="MurD-like peptide ligases, peptide-binding domain"/>
    <property type="match status" value="1"/>
</dbReference>
<feature type="region of interest" description="Disordered" evidence="3">
    <location>
        <begin position="517"/>
        <end position="553"/>
    </location>
</feature>
<feature type="compositionally biased region" description="Polar residues" evidence="3">
    <location>
        <begin position="524"/>
        <end position="553"/>
    </location>
</feature>
<keyword evidence="1" id="KW-0132">Cell division</keyword>